<evidence type="ECO:0000313" key="1">
    <source>
        <dbReference type="EMBL" id="KAF6506241.1"/>
    </source>
</evidence>
<dbReference type="EMBL" id="JACASE010000001">
    <property type="protein sequence ID" value="KAF6506241.1"/>
    <property type="molecule type" value="Genomic_DNA"/>
</dbReference>
<name>A0A7J8KBS5_ROUAE</name>
<comment type="caution">
    <text evidence="1">The sequence shown here is derived from an EMBL/GenBank/DDBJ whole genome shotgun (WGS) entry which is preliminary data.</text>
</comment>
<protein>
    <submittedName>
        <fullName evidence="1">Uncharacterized protein</fullName>
    </submittedName>
</protein>
<keyword evidence="2" id="KW-1185">Reference proteome</keyword>
<gene>
    <name evidence="1" type="ORF">HJG63_008027</name>
</gene>
<reference evidence="1 2" key="1">
    <citation type="journal article" date="2020" name="Nature">
        <title>Six reference-quality genomes reveal evolution of bat adaptations.</title>
        <authorList>
            <person name="Jebb D."/>
            <person name="Huang Z."/>
            <person name="Pippel M."/>
            <person name="Hughes G.M."/>
            <person name="Lavrichenko K."/>
            <person name="Devanna P."/>
            <person name="Winkler S."/>
            <person name="Jermiin L.S."/>
            <person name="Skirmuntt E.C."/>
            <person name="Katzourakis A."/>
            <person name="Burkitt-Gray L."/>
            <person name="Ray D.A."/>
            <person name="Sullivan K.A.M."/>
            <person name="Roscito J.G."/>
            <person name="Kirilenko B.M."/>
            <person name="Davalos L.M."/>
            <person name="Corthals A.P."/>
            <person name="Power M.L."/>
            <person name="Jones G."/>
            <person name="Ransome R.D."/>
            <person name="Dechmann D.K.N."/>
            <person name="Locatelli A.G."/>
            <person name="Puechmaille S.J."/>
            <person name="Fedrigo O."/>
            <person name="Jarvis E.D."/>
            <person name="Hiller M."/>
            <person name="Vernes S.C."/>
            <person name="Myers E.W."/>
            <person name="Teeling E.C."/>
        </authorList>
    </citation>
    <scope>NUCLEOTIDE SEQUENCE [LARGE SCALE GENOMIC DNA]</scope>
    <source>
        <strain evidence="1">MRouAeg1</strain>
        <tissue evidence="1">Muscle</tissue>
    </source>
</reference>
<dbReference type="AlphaFoldDB" id="A0A7J8KBS5"/>
<evidence type="ECO:0000313" key="2">
    <source>
        <dbReference type="Proteomes" id="UP000593571"/>
    </source>
</evidence>
<accession>A0A7J8KBS5</accession>
<organism evidence="1 2">
    <name type="scientific">Rousettus aegyptiacus</name>
    <name type="common">Egyptian fruit bat</name>
    <name type="synonym">Pteropus aegyptiacus</name>
    <dbReference type="NCBI Taxonomy" id="9407"/>
    <lineage>
        <taxon>Eukaryota</taxon>
        <taxon>Metazoa</taxon>
        <taxon>Chordata</taxon>
        <taxon>Craniata</taxon>
        <taxon>Vertebrata</taxon>
        <taxon>Euteleostomi</taxon>
        <taxon>Mammalia</taxon>
        <taxon>Eutheria</taxon>
        <taxon>Laurasiatheria</taxon>
        <taxon>Chiroptera</taxon>
        <taxon>Yinpterochiroptera</taxon>
        <taxon>Pteropodoidea</taxon>
        <taxon>Pteropodidae</taxon>
        <taxon>Rousettinae</taxon>
        <taxon>Rousettus</taxon>
    </lineage>
</organism>
<sequence length="133" mass="14062">MGQSVSNVNGRDTYLGISLNAAVPWVGVSGPRLCIFVQLPAATGALGRGPHFAWRRCRTPGRLCIVPRKRGGVGAGRWPHHFAKSVAELQAVVPVHGSRPSLCGGITRHVFKSRSEVPGDLFPTTALGDSDGL</sequence>
<proteinExistence type="predicted"/>
<dbReference type="Proteomes" id="UP000593571">
    <property type="component" value="Unassembled WGS sequence"/>
</dbReference>